<keyword evidence="7 8" id="KW-0132">Cell division</keyword>
<dbReference type="SUPFAM" id="SSF53623">
    <property type="entry name" value="MurD-like peptide ligases, catalytic domain"/>
    <property type="match status" value="1"/>
</dbReference>
<feature type="chain" id="PRO_5046857781" description="UDP-N-acetylmuramoylalanine--D-glutamate ligase" evidence="9">
    <location>
        <begin position="30"/>
        <end position="465"/>
    </location>
</feature>
<evidence type="ECO:0000256" key="6">
    <source>
        <dbReference type="ARBA" id="ARBA00022840"/>
    </source>
</evidence>
<dbReference type="Gene3D" id="3.90.190.20">
    <property type="entry name" value="Mur ligase, C-terminal domain"/>
    <property type="match status" value="1"/>
</dbReference>
<comment type="pathway">
    <text evidence="2 7 8">Cell wall biogenesis; peptidoglycan biosynthesis.</text>
</comment>
<dbReference type="EMBL" id="JAFMPY010000003">
    <property type="protein sequence ID" value="MBO0902590.1"/>
    <property type="molecule type" value="Genomic_DNA"/>
</dbReference>
<dbReference type="Pfam" id="PF02875">
    <property type="entry name" value="Mur_ligase_C"/>
    <property type="match status" value="1"/>
</dbReference>
<dbReference type="Gene3D" id="3.40.1190.10">
    <property type="entry name" value="Mur-like, catalytic domain"/>
    <property type="match status" value="1"/>
</dbReference>
<feature type="binding site" evidence="7">
    <location>
        <begin position="121"/>
        <end position="127"/>
    </location>
    <ligand>
        <name>ATP</name>
        <dbReference type="ChEBI" id="CHEBI:30616"/>
    </ligand>
</feature>
<dbReference type="InterPro" id="IPR036615">
    <property type="entry name" value="Mur_ligase_C_dom_sf"/>
</dbReference>
<dbReference type="InterPro" id="IPR036565">
    <property type="entry name" value="Mur-like_cat_sf"/>
</dbReference>
<keyword evidence="7 8" id="KW-0131">Cell cycle</keyword>
<keyword evidence="9" id="KW-0732">Signal</keyword>
<dbReference type="InterPro" id="IPR004101">
    <property type="entry name" value="Mur_ligase_C"/>
</dbReference>
<evidence type="ECO:0000256" key="9">
    <source>
        <dbReference type="SAM" id="SignalP"/>
    </source>
</evidence>
<evidence type="ECO:0000313" key="12">
    <source>
        <dbReference type="EMBL" id="MBO0902590.1"/>
    </source>
</evidence>
<protein>
    <recommendedName>
        <fullName evidence="7 8">UDP-N-acetylmuramoylalanine--D-glutamate ligase</fullName>
        <ecNumber evidence="7 8">6.3.2.9</ecNumber>
    </recommendedName>
    <alternativeName>
        <fullName evidence="7">D-glutamic acid-adding enzyme</fullName>
    </alternativeName>
    <alternativeName>
        <fullName evidence="7">UDP-N-acetylmuramoyl-L-alanyl-D-glutamate synthetase</fullName>
    </alternativeName>
</protein>
<dbReference type="PANTHER" id="PTHR43692:SF1">
    <property type="entry name" value="UDP-N-ACETYLMURAMOYLALANINE--D-GLUTAMATE LIGASE"/>
    <property type="match status" value="1"/>
</dbReference>
<accession>A0ABS3J0C0</accession>
<keyword evidence="3 7" id="KW-0963">Cytoplasm</keyword>
<sequence length="465" mass="48049">MIPVSCFAGQKVALFGLGGSGLATALALAAGGADVLAHDDNPSSVEKAAAAGIATADLRTADWTRLAALVLSPGVPLTHPRPHWSVDLARLHQVPVIGDIELFSRERRALAPNAPFVAITGTNGKSTTTALIAHCLKVAEKDTQLGGNIGVAVLTLDPPSPGRHYVVECSSYQIDLAPTIEPTVGILLNLSPDHLDRHGTMGNYAAIKARLVAGSGKAVIGVDTEPCRLIADGLESDGKAVTRISQSDLRSGVGFDGAELVRRMPGQGEARFRLAGIGSLRGRHNAQNAAAAVAALTLLGIADPAIAEGLRSFPGLAHRMEEVGRIGPVLFVNDSKATNADAAAPALAAFQRIYWIAGGLPKEGGIASLKPFFPRIAKAYLIGEAAPAFAATLGERIPYEISGTLAVAVERAAADAKAAGEDAVVLLSPACASFDQFRNFEVRGDAFRAAVAALPDVEGTRGDSR</sequence>
<dbReference type="NCBIfam" id="TIGR01087">
    <property type="entry name" value="murD"/>
    <property type="match status" value="1"/>
</dbReference>
<dbReference type="InterPro" id="IPR036291">
    <property type="entry name" value="NAD(P)-bd_dom_sf"/>
</dbReference>
<dbReference type="GO" id="GO:0008764">
    <property type="term" value="F:UDP-N-acetylmuramoylalanine-D-glutamate ligase activity"/>
    <property type="evidence" value="ECO:0007669"/>
    <property type="project" value="UniProtKB-EC"/>
</dbReference>
<comment type="subcellular location">
    <subcellularLocation>
        <location evidence="1 7 8">Cytoplasm</location>
    </subcellularLocation>
</comment>
<dbReference type="Gene3D" id="3.40.50.720">
    <property type="entry name" value="NAD(P)-binding Rossmann-like Domain"/>
    <property type="match status" value="1"/>
</dbReference>
<evidence type="ECO:0000256" key="8">
    <source>
        <dbReference type="RuleBase" id="RU003664"/>
    </source>
</evidence>
<comment type="similarity">
    <text evidence="7">Belongs to the MurCDEF family.</text>
</comment>
<keyword evidence="7 8" id="KW-0133">Cell shape</keyword>
<dbReference type="SUPFAM" id="SSF51735">
    <property type="entry name" value="NAD(P)-binding Rossmann-fold domains"/>
    <property type="match status" value="1"/>
</dbReference>
<evidence type="ECO:0000313" key="13">
    <source>
        <dbReference type="Proteomes" id="UP000664288"/>
    </source>
</evidence>
<feature type="domain" description="Mur ligase C-terminal" evidence="10">
    <location>
        <begin position="318"/>
        <end position="431"/>
    </location>
</feature>
<dbReference type="EC" id="6.3.2.9" evidence="7 8"/>
<keyword evidence="7 8" id="KW-0573">Peptidoglycan synthesis</keyword>
<evidence type="ECO:0000256" key="3">
    <source>
        <dbReference type="ARBA" id="ARBA00022490"/>
    </source>
</evidence>
<dbReference type="InterPro" id="IPR013221">
    <property type="entry name" value="Mur_ligase_cen"/>
</dbReference>
<feature type="signal peptide" evidence="9">
    <location>
        <begin position="1"/>
        <end position="29"/>
    </location>
</feature>
<dbReference type="Proteomes" id="UP000664288">
    <property type="component" value="Unassembled WGS sequence"/>
</dbReference>
<dbReference type="Pfam" id="PF08245">
    <property type="entry name" value="Mur_ligase_M"/>
    <property type="match status" value="1"/>
</dbReference>
<keyword evidence="5 7" id="KW-0547">Nucleotide-binding</keyword>
<dbReference type="SUPFAM" id="SSF53244">
    <property type="entry name" value="MurD-like peptide ligases, peptide-binding domain"/>
    <property type="match status" value="1"/>
</dbReference>
<keyword evidence="4 7" id="KW-0436">Ligase</keyword>
<comment type="function">
    <text evidence="7 8">Cell wall formation. Catalyzes the addition of glutamate to the nucleotide precursor UDP-N-acetylmuramoyl-L-alanine (UMA).</text>
</comment>
<keyword evidence="6 7" id="KW-0067">ATP-binding</keyword>
<gene>
    <name evidence="7" type="primary">murD</name>
    <name evidence="12" type="ORF">J1C47_02980</name>
</gene>
<feature type="domain" description="Mur ligase central" evidence="11">
    <location>
        <begin position="119"/>
        <end position="295"/>
    </location>
</feature>
<dbReference type="HAMAP" id="MF_00639">
    <property type="entry name" value="MurD"/>
    <property type="match status" value="1"/>
</dbReference>
<proteinExistence type="inferred from homology"/>
<evidence type="ECO:0000256" key="2">
    <source>
        <dbReference type="ARBA" id="ARBA00004752"/>
    </source>
</evidence>
<evidence type="ECO:0000256" key="1">
    <source>
        <dbReference type="ARBA" id="ARBA00004496"/>
    </source>
</evidence>
<comment type="caution">
    <text evidence="12">The sequence shown here is derived from an EMBL/GenBank/DDBJ whole genome shotgun (WGS) entry which is preliminary data.</text>
</comment>
<evidence type="ECO:0000256" key="4">
    <source>
        <dbReference type="ARBA" id="ARBA00022598"/>
    </source>
</evidence>
<evidence type="ECO:0000259" key="10">
    <source>
        <dbReference type="Pfam" id="PF02875"/>
    </source>
</evidence>
<comment type="catalytic activity">
    <reaction evidence="7 8">
        <text>UDP-N-acetyl-alpha-D-muramoyl-L-alanine + D-glutamate + ATP = UDP-N-acetyl-alpha-D-muramoyl-L-alanyl-D-glutamate + ADP + phosphate + H(+)</text>
        <dbReference type="Rhea" id="RHEA:16429"/>
        <dbReference type="ChEBI" id="CHEBI:15378"/>
        <dbReference type="ChEBI" id="CHEBI:29986"/>
        <dbReference type="ChEBI" id="CHEBI:30616"/>
        <dbReference type="ChEBI" id="CHEBI:43474"/>
        <dbReference type="ChEBI" id="CHEBI:83898"/>
        <dbReference type="ChEBI" id="CHEBI:83900"/>
        <dbReference type="ChEBI" id="CHEBI:456216"/>
        <dbReference type="EC" id="6.3.2.9"/>
    </reaction>
</comment>
<dbReference type="PANTHER" id="PTHR43692">
    <property type="entry name" value="UDP-N-ACETYLMURAMOYLALANINE--D-GLUTAMATE LIGASE"/>
    <property type="match status" value="1"/>
</dbReference>
<dbReference type="RefSeq" id="WP_207349237.1">
    <property type="nucleotide sequence ID" value="NZ_JAFMPY010000003.1"/>
</dbReference>
<evidence type="ECO:0000259" key="11">
    <source>
        <dbReference type="Pfam" id="PF08245"/>
    </source>
</evidence>
<keyword evidence="13" id="KW-1185">Reference proteome</keyword>
<organism evidence="12 13">
    <name type="scientific">Jiella sonneratiae</name>
    <dbReference type="NCBI Taxonomy" id="2816856"/>
    <lineage>
        <taxon>Bacteria</taxon>
        <taxon>Pseudomonadati</taxon>
        <taxon>Pseudomonadota</taxon>
        <taxon>Alphaproteobacteria</taxon>
        <taxon>Hyphomicrobiales</taxon>
        <taxon>Aurantimonadaceae</taxon>
        <taxon>Jiella</taxon>
    </lineage>
</organism>
<dbReference type="InterPro" id="IPR005762">
    <property type="entry name" value="MurD"/>
</dbReference>
<evidence type="ECO:0000256" key="7">
    <source>
        <dbReference type="HAMAP-Rule" id="MF_00639"/>
    </source>
</evidence>
<reference evidence="12 13" key="1">
    <citation type="submission" date="2021-03" db="EMBL/GenBank/DDBJ databases">
        <title>Whole genome sequence of Jiella sp. MQZ13P-4.</title>
        <authorList>
            <person name="Tuo L."/>
        </authorList>
    </citation>
    <scope>NUCLEOTIDE SEQUENCE [LARGE SCALE GENOMIC DNA]</scope>
    <source>
        <strain evidence="12 13">MQZ13P-4</strain>
    </source>
</reference>
<keyword evidence="7 8" id="KW-0961">Cell wall biogenesis/degradation</keyword>
<name>A0ABS3J0C0_9HYPH</name>
<evidence type="ECO:0000256" key="5">
    <source>
        <dbReference type="ARBA" id="ARBA00022741"/>
    </source>
</evidence>